<evidence type="ECO:0000256" key="1">
    <source>
        <dbReference type="ARBA" id="ARBA00022448"/>
    </source>
</evidence>
<proteinExistence type="predicted"/>
<feature type="domain" description="ABC transporter" evidence="4">
    <location>
        <begin position="3"/>
        <end position="218"/>
    </location>
</feature>
<evidence type="ECO:0000313" key="6">
    <source>
        <dbReference type="Proteomes" id="UP000093199"/>
    </source>
</evidence>
<evidence type="ECO:0000259" key="4">
    <source>
        <dbReference type="PROSITE" id="PS50893"/>
    </source>
</evidence>
<dbReference type="InterPro" id="IPR003593">
    <property type="entry name" value="AAA+_ATPase"/>
</dbReference>
<dbReference type="SUPFAM" id="SSF52540">
    <property type="entry name" value="P-loop containing nucleoside triphosphate hydrolases"/>
    <property type="match status" value="1"/>
</dbReference>
<dbReference type="PANTHER" id="PTHR42939:SF1">
    <property type="entry name" value="ABC TRANSPORTER ATP-BINDING PROTEIN ALBC-RELATED"/>
    <property type="match status" value="1"/>
</dbReference>
<dbReference type="SMART" id="SM00382">
    <property type="entry name" value="AAA"/>
    <property type="match status" value="1"/>
</dbReference>
<dbReference type="InterPro" id="IPR003439">
    <property type="entry name" value="ABC_transporter-like_ATP-bd"/>
</dbReference>
<dbReference type="PROSITE" id="PS50893">
    <property type="entry name" value="ABC_TRANSPORTER_2"/>
    <property type="match status" value="1"/>
</dbReference>
<dbReference type="PROSITE" id="PS00211">
    <property type="entry name" value="ABC_TRANSPORTER_1"/>
    <property type="match status" value="1"/>
</dbReference>
<dbReference type="InterPro" id="IPR051782">
    <property type="entry name" value="ABC_Transporter_VariousFunc"/>
</dbReference>
<dbReference type="Gene3D" id="3.40.50.300">
    <property type="entry name" value="P-loop containing nucleotide triphosphate hydrolases"/>
    <property type="match status" value="1"/>
</dbReference>
<name>A0A1C0YBX7_9BACL</name>
<accession>A0A1C0YBX7</accession>
<dbReference type="RefSeq" id="WP_066545843.1">
    <property type="nucleotide sequence ID" value="NZ_MASJ01000023.1"/>
</dbReference>
<dbReference type="Proteomes" id="UP000093199">
    <property type="component" value="Unassembled WGS sequence"/>
</dbReference>
<dbReference type="InterPro" id="IPR027417">
    <property type="entry name" value="P-loop_NTPase"/>
</dbReference>
<dbReference type="InterPro" id="IPR017871">
    <property type="entry name" value="ABC_transporter-like_CS"/>
</dbReference>
<dbReference type="STRING" id="33978.A6M13_03490"/>
<sequence length="228" mass="25502">MTITFENVTKVFPGGRGIFDIQFTLQPGQITVLVGSNGAGKSTVINVLMHLLKPDSGVVSRSQHDVRYMPDDLSFPDTLTAREIMHFLGSLKGIPLDKQQHVLQLVGLEEVKHMKVKQFSKGMRQRLNLAQSLLGSSTCYILDEPTNGLDPYWIAKLKQLLEAEKERDQMVLFSTHLLSLAQEIADQVILIDHGRIVATGRVTDLCAQHHCDTLEEVWLTLTKGQTTR</sequence>
<dbReference type="PANTHER" id="PTHR42939">
    <property type="entry name" value="ABC TRANSPORTER ATP-BINDING PROTEIN ALBC-RELATED"/>
    <property type="match status" value="1"/>
</dbReference>
<evidence type="ECO:0000256" key="3">
    <source>
        <dbReference type="ARBA" id="ARBA00022840"/>
    </source>
</evidence>
<keyword evidence="1" id="KW-0813">Transport</keyword>
<evidence type="ECO:0000256" key="2">
    <source>
        <dbReference type="ARBA" id="ARBA00022741"/>
    </source>
</evidence>
<dbReference type="GO" id="GO:0005524">
    <property type="term" value="F:ATP binding"/>
    <property type="evidence" value="ECO:0007669"/>
    <property type="project" value="UniProtKB-KW"/>
</dbReference>
<dbReference type="OrthoDB" id="2353216at2"/>
<comment type="caution">
    <text evidence="5">The sequence shown here is derived from an EMBL/GenBank/DDBJ whole genome shotgun (WGS) entry which is preliminary data.</text>
</comment>
<organism evidence="5 6">
    <name type="scientific">Caryophanon tenue</name>
    <dbReference type="NCBI Taxonomy" id="33978"/>
    <lineage>
        <taxon>Bacteria</taxon>
        <taxon>Bacillati</taxon>
        <taxon>Bacillota</taxon>
        <taxon>Bacilli</taxon>
        <taxon>Bacillales</taxon>
        <taxon>Caryophanaceae</taxon>
        <taxon>Caryophanon</taxon>
    </lineage>
</organism>
<dbReference type="AlphaFoldDB" id="A0A1C0YBX7"/>
<dbReference type="EMBL" id="MASJ01000023">
    <property type="protein sequence ID" value="OCS84651.1"/>
    <property type="molecule type" value="Genomic_DNA"/>
</dbReference>
<reference evidence="5 6" key="1">
    <citation type="submission" date="2016-07" db="EMBL/GenBank/DDBJ databases">
        <title>Caryophanon tenue genome sequencing.</title>
        <authorList>
            <person name="Verma A."/>
            <person name="Pal Y."/>
            <person name="Krishnamurthi S."/>
        </authorList>
    </citation>
    <scope>NUCLEOTIDE SEQUENCE [LARGE SCALE GENOMIC DNA]</scope>
    <source>
        <strain evidence="5 6">DSM 14152</strain>
    </source>
</reference>
<keyword evidence="2" id="KW-0547">Nucleotide-binding</keyword>
<dbReference type="Pfam" id="PF00005">
    <property type="entry name" value="ABC_tran"/>
    <property type="match status" value="1"/>
</dbReference>
<keyword evidence="3" id="KW-0067">ATP-binding</keyword>
<dbReference type="GO" id="GO:0016887">
    <property type="term" value="F:ATP hydrolysis activity"/>
    <property type="evidence" value="ECO:0007669"/>
    <property type="project" value="InterPro"/>
</dbReference>
<protein>
    <recommendedName>
        <fullName evidence="4">ABC transporter domain-containing protein</fullName>
    </recommendedName>
</protein>
<evidence type="ECO:0000313" key="5">
    <source>
        <dbReference type="EMBL" id="OCS84651.1"/>
    </source>
</evidence>
<keyword evidence="6" id="KW-1185">Reference proteome</keyword>
<gene>
    <name evidence="5" type="ORF">A6M13_03490</name>
</gene>